<dbReference type="GO" id="GO:0000776">
    <property type="term" value="C:kinetochore"/>
    <property type="evidence" value="ECO:0007669"/>
    <property type="project" value="InterPro"/>
</dbReference>
<evidence type="ECO:0000256" key="3">
    <source>
        <dbReference type="ARBA" id="ARBA00023125"/>
    </source>
</evidence>
<evidence type="ECO:0000259" key="7">
    <source>
        <dbReference type="Pfam" id="PF15624"/>
    </source>
</evidence>
<evidence type="ECO:0000313" key="8">
    <source>
        <dbReference type="EMBL" id="KAF1917991.1"/>
    </source>
</evidence>
<feature type="domain" description="Mif2/CENP-C cupin" evidence="6">
    <location>
        <begin position="563"/>
        <end position="631"/>
    </location>
</feature>
<dbReference type="InterPro" id="IPR028386">
    <property type="entry name" value="CENP-C/Mif2/cnp3"/>
</dbReference>
<dbReference type="SUPFAM" id="SSF51182">
    <property type="entry name" value="RmlC-like cupins"/>
    <property type="match status" value="1"/>
</dbReference>
<keyword evidence="9" id="KW-1185">Reference proteome</keyword>
<feature type="compositionally biased region" description="Basic and acidic residues" evidence="5">
    <location>
        <begin position="378"/>
        <end position="389"/>
    </location>
</feature>
<sequence>MAPQRKRENRENQFYDVGVQGRKTGITLADRGVYDEHGLEPISGIFSSPERSPPKRGGTVTASESMDIQESSIPDLTTSYQILRNSRTHLPPPRSRSPKKTALGSSPRRQSSIAPRGSSIGPSSPARAASHPAVARRLDFEQDESSLQETPALSGSGQRRGKRSSVYDIPEDESPMPQNSAVLEESFVQEEITTNEDSLVINGVVEETSIAHVGDDTTNPAEAVEDLVNLEESEMTPEPVREPARRGRKRKSDVLEPTHQEESSALKPRKRGPTSAPAVETQKKGRNTVVVPAATSRRSKRVSNTVEQETSTLDASSELSTDPVEVSEAAPAPKRRGRPPRAMVQPEKENSAPKAAKSTAVKTKASSEFKKPPKPAAKVKEKSVERGKSDAQITPINNDDAGKLVDVHGHPLSKKDIEQLSTTSVGSRYGRGRHLSVYRELEPEAVARIGRTGRHRVAPIDFWKNDRIAYDPAGSMTSIVKNQDTEPERKSYKAVTKGKKRALTVVEEEEVELDPWEEEEGILVGNYRDYDSTQDVISNDIVEDKIAWAQKGIKPIDVPDGSFQYTKLSSAGDFFNWGLIELRADQMKRTKNSRKMHMVFNVQSGTVEVKVHENEFTVHKGGIWQVPRGKSHFLSLPFHSLHYLSHTAFLHLSGSLPAFEAAASFPHFLHTQFGTTPDLFSAHRMFCAHVALRNDSVRQHRSVRARASEATWQTCSRSLQPFCGVRCPNSQLCMLCDIRRRVPLTQPCCSTPMFSLLPSHEIHTASGTSVAGRHASFSPRLVRWRRLSTSSPLLCLSSRFPRSPILLFFQKPARAGRSGENNHLAVSCVTYVLERSTGSLHIVIPVPGVCDGSWWCGGVVVWVCGASAGGLSSCFAT</sequence>
<dbReference type="OrthoDB" id="1939643at2759"/>
<keyword evidence="4" id="KW-0539">Nucleus</keyword>
<dbReference type="GO" id="GO:0051315">
    <property type="term" value="P:attachment of mitotic spindle microtubules to kinetochore"/>
    <property type="evidence" value="ECO:0007669"/>
    <property type="project" value="TreeGrafter"/>
</dbReference>
<feature type="domain" description="Mif2 N-terminal" evidence="7">
    <location>
        <begin position="14"/>
        <end position="140"/>
    </location>
</feature>
<evidence type="ECO:0000256" key="2">
    <source>
        <dbReference type="ARBA" id="ARBA00010291"/>
    </source>
</evidence>
<dbReference type="GO" id="GO:0051382">
    <property type="term" value="P:kinetochore assembly"/>
    <property type="evidence" value="ECO:0007669"/>
    <property type="project" value="InterPro"/>
</dbReference>
<proteinExistence type="inferred from homology"/>
<evidence type="ECO:0000256" key="4">
    <source>
        <dbReference type="ARBA" id="ARBA00023242"/>
    </source>
</evidence>
<feature type="compositionally biased region" description="Polar residues" evidence="5">
    <location>
        <begin position="60"/>
        <end position="85"/>
    </location>
</feature>
<feature type="compositionally biased region" description="Polar residues" evidence="5">
    <location>
        <begin position="302"/>
        <end position="320"/>
    </location>
</feature>
<dbReference type="InterPro" id="IPR025974">
    <property type="entry name" value="Mif2/CENP-C_cupin"/>
</dbReference>
<dbReference type="AlphaFoldDB" id="A0A6A5QQH5"/>
<evidence type="ECO:0000259" key="6">
    <source>
        <dbReference type="Pfam" id="PF11699"/>
    </source>
</evidence>
<feature type="compositionally biased region" description="Low complexity" evidence="5">
    <location>
        <begin position="122"/>
        <end position="135"/>
    </location>
</feature>
<protein>
    <submittedName>
        <fullName evidence="8">Kinetochore CENP-C fungal-like protein</fullName>
    </submittedName>
</protein>
<dbReference type="GO" id="GO:0005634">
    <property type="term" value="C:nucleus"/>
    <property type="evidence" value="ECO:0007669"/>
    <property type="project" value="UniProtKB-SubCell"/>
</dbReference>
<dbReference type="InterPro" id="IPR011051">
    <property type="entry name" value="RmlC_Cupin_sf"/>
</dbReference>
<dbReference type="Proteomes" id="UP000800096">
    <property type="component" value="Unassembled WGS sequence"/>
</dbReference>
<feature type="region of interest" description="Disordered" evidence="5">
    <location>
        <begin position="228"/>
        <end position="403"/>
    </location>
</feature>
<feature type="region of interest" description="Disordered" evidence="5">
    <location>
        <begin position="39"/>
        <end position="181"/>
    </location>
</feature>
<organism evidence="8 9">
    <name type="scientific">Ampelomyces quisqualis</name>
    <name type="common">Powdery mildew agent</name>
    <dbReference type="NCBI Taxonomy" id="50730"/>
    <lineage>
        <taxon>Eukaryota</taxon>
        <taxon>Fungi</taxon>
        <taxon>Dikarya</taxon>
        <taxon>Ascomycota</taxon>
        <taxon>Pezizomycotina</taxon>
        <taxon>Dothideomycetes</taxon>
        <taxon>Pleosporomycetidae</taxon>
        <taxon>Pleosporales</taxon>
        <taxon>Pleosporineae</taxon>
        <taxon>Phaeosphaeriaceae</taxon>
        <taxon>Ampelomyces</taxon>
    </lineage>
</organism>
<evidence type="ECO:0000313" key="9">
    <source>
        <dbReference type="Proteomes" id="UP000800096"/>
    </source>
</evidence>
<dbReference type="GO" id="GO:0019237">
    <property type="term" value="F:centromeric DNA binding"/>
    <property type="evidence" value="ECO:0007669"/>
    <property type="project" value="InterPro"/>
</dbReference>
<comment type="similarity">
    <text evidence="2">Belongs to the CENP-C/MIF2 family.</text>
</comment>
<dbReference type="GO" id="GO:0051455">
    <property type="term" value="P:spindle attachment to meiosis I kinetochore"/>
    <property type="evidence" value="ECO:0007669"/>
    <property type="project" value="TreeGrafter"/>
</dbReference>
<dbReference type="InterPro" id="IPR028929">
    <property type="entry name" value="Mif2_N"/>
</dbReference>
<dbReference type="EMBL" id="ML979134">
    <property type="protein sequence ID" value="KAF1917991.1"/>
    <property type="molecule type" value="Genomic_DNA"/>
</dbReference>
<gene>
    <name evidence="8" type="ORF">BDU57DRAFT_183442</name>
</gene>
<accession>A0A6A5QQH5</accession>
<reference evidence="8" key="1">
    <citation type="journal article" date="2020" name="Stud. Mycol.">
        <title>101 Dothideomycetes genomes: a test case for predicting lifestyles and emergence of pathogens.</title>
        <authorList>
            <person name="Haridas S."/>
            <person name="Albert R."/>
            <person name="Binder M."/>
            <person name="Bloem J."/>
            <person name="Labutti K."/>
            <person name="Salamov A."/>
            <person name="Andreopoulos B."/>
            <person name="Baker S."/>
            <person name="Barry K."/>
            <person name="Bills G."/>
            <person name="Bluhm B."/>
            <person name="Cannon C."/>
            <person name="Castanera R."/>
            <person name="Culley D."/>
            <person name="Daum C."/>
            <person name="Ezra D."/>
            <person name="Gonzalez J."/>
            <person name="Henrissat B."/>
            <person name="Kuo A."/>
            <person name="Liang C."/>
            <person name="Lipzen A."/>
            <person name="Lutzoni F."/>
            <person name="Magnuson J."/>
            <person name="Mondo S."/>
            <person name="Nolan M."/>
            <person name="Ohm R."/>
            <person name="Pangilinan J."/>
            <person name="Park H.-J."/>
            <person name="Ramirez L."/>
            <person name="Alfaro M."/>
            <person name="Sun H."/>
            <person name="Tritt A."/>
            <person name="Yoshinaga Y."/>
            <person name="Zwiers L.-H."/>
            <person name="Turgeon B."/>
            <person name="Goodwin S."/>
            <person name="Spatafora J."/>
            <person name="Crous P."/>
            <person name="Grigoriev I."/>
        </authorList>
    </citation>
    <scope>NUCLEOTIDE SEQUENCE</scope>
    <source>
        <strain evidence="8">HMLAC05119</strain>
    </source>
</reference>
<feature type="compositionally biased region" description="Basic and acidic residues" evidence="5">
    <location>
        <begin position="252"/>
        <end position="264"/>
    </location>
</feature>
<dbReference type="PANTHER" id="PTHR16684">
    <property type="entry name" value="CENTROMERE PROTEIN C"/>
    <property type="match status" value="1"/>
</dbReference>
<dbReference type="Pfam" id="PF11699">
    <property type="entry name" value="CENP-C_C"/>
    <property type="match status" value="1"/>
</dbReference>
<evidence type="ECO:0000256" key="5">
    <source>
        <dbReference type="SAM" id="MobiDB-lite"/>
    </source>
</evidence>
<dbReference type="Gene3D" id="2.60.120.10">
    <property type="entry name" value="Jelly Rolls"/>
    <property type="match status" value="1"/>
</dbReference>
<dbReference type="Pfam" id="PF15624">
    <property type="entry name" value="Mif2_N"/>
    <property type="match status" value="1"/>
</dbReference>
<evidence type="ECO:0000256" key="1">
    <source>
        <dbReference type="ARBA" id="ARBA00004123"/>
    </source>
</evidence>
<dbReference type="InterPro" id="IPR014710">
    <property type="entry name" value="RmlC-like_jellyroll"/>
</dbReference>
<dbReference type="PANTHER" id="PTHR16684:SF11">
    <property type="entry name" value="CENTROMERE PROTEIN C"/>
    <property type="match status" value="1"/>
</dbReference>
<keyword evidence="3" id="KW-0238">DNA-binding</keyword>
<name>A0A6A5QQH5_AMPQU</name>
<feature type="compositionally biased region" description="Polar residues" evidence="5">
    <location>
        <begin position="103"/>
        <end position="113"/>
    </location>
</feature>
<feature type="compositionally biased region" description="Low complexity" evidence="5">
    <location>
        <begin position="352"/>
        <end position="364"/>
    </location>
</feature>
<comment type="subcellular location">
    <subcellularLocation>
        <location evidence="1">Nucleus</location>
    </subcellularLocation>
</comment>